<dbReference type="AlphaFoldDB" id="A0A2T5PIH4"/>
<dbReference type="EMBL" id="QASO01000115">
    <property type="protein sequence ID" value="PTU77521.1"/>
    <property type="molecule type" value="Genomic_DNA"/>
</dbReference>
<evidence type="ECO:0000313" key="5">
    <source>
        <dbReference type="Proteomes" id="UP000244052"/>
    </source>
</evidence>
<organism evidence="3 5">
    <name type="scientific">Ectopseudomonas oleovorans</name>
    <name type="common">Pseudomonas oleovorans</name>
    <dbReference type="NCBI Taxonomy" id="301"/>
    <lineage>
        <taxon>Bacteria</taxon>
        <taxon>Pseudomonadati</taxon>
        <taxon>Pseudomonadota</taxon>
        <taxon>Gammaproteobacteria</taxon>
        <taxon>Pseudomonadales</taxon>
        <taxon>Pseudomonadaceae</taxon>
        <taxon>Ectopseudomonas</taxon>
    </lineage>
</organism>
<dbReference type="Proteomes" id="UP000244052">
    <property type="component" value="Unassembled WGS sequence"/>
</dbReference>
<evidence type="ECO:0000259" key="1">
    <source>
        <dbReference type="Pfam" id="PF09722"/>
    </source>
</evidence>
<proteinExistence type="predicted"/>
<dbReference type="InterPro" id="IPR024467">
    <property type="entry name" value="Xre/MbcA/ParS-like_toxin-bd"/>
</dbReference>
<dbReference type="Pfam" id="PF09722">
    <property type="entry name" value="Xre_MbcA_ParS_C"/>
    <property type="match status" value="1"/>
</dbReference>
<evidence type="ECO:0000313" key="2">
    <source>
        <dbReference type="EMBL" id="PTU77374.1"/>
    </source>
</evidence>
<gene>
    <name evidence="4" type="ORF">DBO86_02475</name>
    <name evidence="3" type="ORF">DBO86_19430</name>
    <name evidence="2" type="ORF">DBO86_20510</name>
</gene>
<feature type="domain" description="Antitoxin Xre/MbcA/ParS-like toxin-binding" evidence="1">
    <location>
        <begin position="76"/>
        <end position="125"/>
    </location>
</feature>
<reference evidence="3 5" key="1">
    <citation type="submission" date="2018-04" db="EMBL/GenBank/DDBJ databases">
        <title>Pseudomonas sp. nov., isolated from mangrove soil.</title>
        <authorList>
            <person name="Chen C."/>
        </authorList>
    </citation>
    <scope>NUCLEOTIDE SEQUENCE [LARGE SCALE GENOMIC DNA]</scope>
    <source>
        <strain evidence="3 5">JCM 14246</strain>
    </source>
</reference>
<dbReference type="EMBL" id="QASO01000119">
    <property type="protein sequence ID" value="PTU77374.1"/>
    <property type="molecule type" value="Genomic_DNA"/>
</dbReference>
<evidence type="ECO:0000313" key="4">
    <source>
        <dbReference type="EMBL" id="PTU80593.1"/>
    </source>
</evidence>
<evidence type="ECO:0000313" key="3">
    <source>
        <dbReference type="EMBL" id="PTU77521.1"/>
    </source>
</evidence>
<sequence>MDKLYDRLVLPRGHYRLHVAVLTGLPASLVSDLAQALGRSPVQIAEWVGVSSLSAAMSLQASEVFCRLVETLDALLELYEGDLEGALRWLTAPNVVLANERPVELLATEAGTRAVQQAIHAIEYGLPV</sequence>
<keyword evidence="5" id="KW-1185">Reference proteome</keyword>
<accession>A0A2T5PIH4</accession>
<name>A0A2T5PIH4_ECTOL</name>
<dbReference type="RefSeq" id="WP_043503894.1">
    <property type="nucleotide sequence ID" value="NZ_QASO01000013.1"/>
</dbReference>
<protein>
    <submittedName>
        <fullName evidence="3">DUF2384 domain-containing protein</fullName>
    </submittedName>
</protein>
<comment type="caution">
    <text evidence="3">The sequence shown here is derived from an EMBL/GenBank/DDBJ whole genome shotgun (WGS) entry which is preliminary data.</text>
</comment>
<dbReference type="EMBL" id="QASO01000013">
    <property type="protein sequence ID" value="PTU80593.1"/>
    <property type="molecule type" value="Genomic_DNA"/>
</dbReference>